<feature type="region of interest" description="Disordered" evidence="2">
    <location>
        <begin position="226"/>
        <end position="265"/>
    </location>
</feature>
<protein>
    <submittedName>
        <fullName evidence="3">Urease accessory protein</fullName>
    </submittedName>
</protein>
<dbReference type="Pfam" id="PF01774">
    <property type="entry name" value="UreD"/>
    <property type="match status" value="1"/>
</dbReference>
<dbReference type="InterPro" id="IPR002669">
    <property type="entry name" value="UreD"/>
</dbReference>
<evidence type="ECO:0000256" key="1">
    <source>
        <dbReference type="ARBA" id="ARBA00023186"/>
    </source>
</evidence>
<organism evidence="3 4">
    <name type="scientific">Micrococcus terreus</name>
    <dbReference type="NCBI Taxonomy" id="574650"/>
    <lineage>
        <taxon>Bacteria</taxon>
        <taxon>Bacillati</taxon>
        <taxon>Actinomycetota</taxon>
        <taxon>Actinomycetes</taxon>
        <taxon>Micrococcales</taxon>
        <taxon>Micrococcaceae</taxon>
        <taxon>Micrococcus</taxon>
    </lineage>
</organism>
<reference evidence="3 4" key="1">
    <citation type="submission" date="2016-10" db="EMBL/GenBank/DDBJ databases">
        <authorList>
            <person name="de Groot N.N."/>
        </authorList>
    </citation>
    <scope>NUCLEOTIDE SEQUENCE [LARGE SCALE GENOMIC DNA]</scope>
    <source>
        <strain evidence="3 4">CGMCC 1.7054</strain>
    </source>
</reference>
<name>A0A1I7MT94_9MICC</name>
<evidence type="ECO:0000313" key="4">
    <source>
        <dbReference type="Proteomes" id="UP000198881"/>
    </source>
</evidence>
<keyword evidence="1" id="KW-0143">Chaperone</keyword>
<evidence type="ECO:0000313" key="3">
    <source>
        <dbReference type="EMBL" id="SFV25156.1"/>
    </source>
</evidence>
<dbReference type="AlphaFoldDB" id="A0A1I7MT94"/>
<dbReference type="STRING" id="574650.SAMN04487966_1228"/>
<evidence type="ECO:0000256" key="2">
    <source>
        <dbReference type="SAM" id="MobiDB-lite"/>
    </source>
</evidence>
<keyword evidence="4" id="KW-1185">Reference proteome</keyword>
<sequence>MHIAVETRNGRAHVDLRAGLLVPRLVTAGEDLASVAVIAGGALLLDGDHVEVRVRVASGCLLEIEDIGGTVAYGSTGTPSSWTVDIDVAEGGCLIWHTLPFVVADAADVTRTTTIRLGRGAVALVRETLVLGRTGERGGRLRACTDVTGTGGPLLREELVLDGAARRIGVLGDARVLDSAMSFGRRRNAASGALQLDRPGTIVRALGAHTHAATVEEAWHGWAADDLGRPRGDALRSPGPDGPNRDRPGMAARSQRGGGPATRAS</sequence>
<dbReference type="RefSeq" id="WP_245760838.1">
    <property type="nucleotide sequence ID" value="NZ_FPCG01000022.1"/>
</dbReference>
<proteinExistence type="predicted"/>
<dbReference type="GO" id="GO:0016151">
    <property type="term" value="F:nickel cation binding"/>
    <property type="evidence" value="ECO:0007669"/>
    <property type="project" value="InterPro"/>
</dbReference>
<dbReference type="Proteomes" id="UP000198881">
    <property type="component" value="Unassembled WGS sequence"/>
</dbReference>
<feature type="compositionally biased region" description="Gly residues" evidence="2">
    <location>
        <begin position="256"/>
        <end position="265"/>
    </location>
</feature>
<gene>
    <name evidence="3" type="ORF">SAMN04487966_1228</name>
</gene>
<accession>A0A1I7MT94</accession>
<dbReference type="EMBL" id="FPCG01000022">
    <property type="protein sequence ID" value="SFV25156.1"/>
    <property type="molecule type" value="Genomic_DNA"/>
</dbReference>